<dbReference type="GO" id="GO:0015035">
    <property type="term" value="F:protein-disulfide reductase activity"/>
    <property type="evidence" value="ECO:0007669"/>
    <property type="project" value="InterPro"/>
</dbReference>
<dbReference type="EMBL" id="LAZR01012744">
    <property type="protein sequence ID" value="KKM25310.1"/>
    <property type="molecule type" value="Genomic_DNA"/>
</dbReference>
<comment type="caution">
    <text evidence="1">The sequence shown here is derived from an EMBL/GenBank/DDBJ whole genome shotgun (WGS) entry which is preliminary data.</text>
</comment>
<dbReference type="PANTHER" id="PTHR33639">
    <property type="entry name" value="THIOL-DISULFIDE OXIDOREDUCTASE DCC"/>
    <property type="match status" value="1"/>
</dbReference>
<protein>
    <recommendedName>
        <fullName evidence="2">Thiol-disulfide oxidoreductase DCC</fullName>
    </recommendedName>
</protein>
<reference evidence="1" key="1">
    <citation type="journal article" date="2015" name="Nature">
        <title>Complex archaea that bridge the gap between prokaryotes and eukaryotes.</title>
        <authorList>
            <person name="Spang A."/>
            <person name="Saw J.H."/>
            <person name="Jorgensen S.L."/>
            <person name="Zaremba-Niedzwiedzka K."/>
            <person name="Martijn J."/>
            <person name="Lind A.E."/>
            <person name="van Eijk R."/>
            <person name="Schleper C."/>
            <person name="Guy L."/>
            <person name="Ettema T.J."/>
        </authorList>
    </citation>
    <scope>NUCLEOTIDE SEQUENCE</scope>
</reference>
<sequence>MAALAERTAYSYREDPAVPAFDDSGQIAVMDGDCALCSWGARTIAKLDNAGTFRLCPAQSKTGDALVRHYGLDPVDPETWLFIEDGQAWSGMEAIIRIGERLGGAARVASLLRVLPRGLREWIYRRIAHNRYRFGKSDMCATPDDKLRRRLMT</sequence>
<dbReference type="InterPro" id="IPR007263">
    <property type="entry name" value="DCC1-like"/>
</dbReference>
<dbReference type="Pfam" id="PF04134">
    <property type="entry name" value="DCC1-like"/>
    <property type="match status" value="1"/>
</dbReference>
<dbReference type="PANTHER" id="PTHR33639:SF2">
    <property type="entry name" value="DUF393 DOMAIN-CONTAINING PROTEIN"/>
    <property type="match status" value="1"/>
</dbReference>
<name>A0A0F9LCS6_9ZZZZ</name>
<evidence type="ECO:0000313" key="1">
    <source>
        <dbReference type="EMBL" id="KKM25310.1"/>
    </source>
</evidence>
<dbReference type="InterPro" id="IPR052927">
    <property type="entry name" value="DCC_oxidoreductase"/>
</dbReference>
<proteinExistence type="predicted"/>
<dbReference type="AlphaFoldDB" id="A0A0F9LCS6"/>
<gene>
    <name evidence="1" type="ORF">LCGC14_1596330</name>
</gene>
<accession>A0A0F9LCS6</accession>
<organism evidence="1">
    <name type="scientific">marine sediment metagenome</name>
    <dbReference type="NCBI Taxonomy" id="412755"/>
    <lineage>
        <taxon>unclassified sequences</taxon>
        <taxon>metagenomes</taxon>
        <taxon>ecological metagenomes</taxon>
    </lineage>
</organism>
<evidence type="ECO:0008006" key="2">
    <source>
        <dbReference type="Google" id="ProtNLM"/>
    </source>
</evidence>